<evidence type="ECO:0000256" key="2">
    <source>
        <dbReference type="ARBA" id="ARBA00022525"/>
    </source>
</evidence>
<organism evidence="8 9">
    <name type="scientific">Cyclotella cryptica</name>
    <dbReference type="NCBI Taxonomy" id="29204"/>
    <lineage>
        <taxon>Eukaryota</taxon>
        <taxon>Sar</taxon>
        <taxon>Stramenopiles</taxon>
        <taxon>Ochrophyta</taxon>
        <taxon>Bacillariophyta</taxon>
        <taxon>Coscinodiscophyceae</taxon>
        <taxon>Thalassiosirophycidae</taxon>
        <taxon>Stephanodiscales</taxon>
        <taxon>Stephanodiscaceae</taxon>
        <taxon>Cyclotella</taxon>
    </lineage>
</organism>
<evidence type="ECO:0000256" key="3">
    <source>
        <dbReference type="ARBA" id="ARBA00022729"/>
    </source>
</evidence>
<keyword evidence="5" id="KW-1133">Transmembrane helix</keyword>
<proteinExistence type="predicted"/>
<sequence length="685" mass="71275">MKHYSIRILLSLATLVSIDAQTAAPSGAPTPTTTTTTTTTVPTNITLASILNATASEANASISGQVFFDSNNNGIRDTDLDYALPSIPISLHSCNNTDANVSDAPVNGTNDTLLADTLTDTLGQYSFPSLDAGSYRIAITDIPSWYTFSSAWNGATNESGTLLFPQAQSVVDPNTQSSLCFEVVGGMERGGVDVGMRLDVPPVTNPIPGPVGSLVPTAGGPSGAPSVAGTMVGTTASTIVASGNATVASSGNVTAAPSGASTSFSTIGEIVIVSPSPTFPSPTNAPTTIIGTLTNAPTLPPAIMNVTTTMPPTNNTSSGNGTDVFPGGNQTVGENSTMTPSETPSMFPSAYPTEAPSNTTTSVIPTPSPMWNETDESVPSIAPSNQTMTTFPTPTRPSTNETAEPTTILTTPSPTTVLTTGSPTKPPRTGDLIGPVTTTGLRITLTGISALENDTAWGEYTASHIENYFSIGYDVWDVSVDIAVRGQTPGNKRNLAERRREQQEGEPSVQVIYEQTTTYRTDAGRDTEYVITEPFANSLDQARYILYLSDRSPFYAAVTAVSPVTLPDEEGSKNDADQVVAAPAPAPSGESDKTISIIIGVCVAVGALLFLGGLYLVYKRRQHRGADNHEAEAVNNGNSMFVGGPAGMGVDLETGSRMDGQQQGSKISLPMNEGLPPENRVDDDK</sequence>
<protein>
    <recommendedName>
        <fullName evidence="7">SD-repeat containing protein B domain-containing protein</fullName>
    </recommendedName>
</protein>
<keyword evidence="9" id="KW-1185">Reference proteome</keyword>
<feature type="region of interest" description="Disordered" evidence="4">
    <location>
        <begin position="379"/>
        <end position="435"/>
    </location>
</feature>
<dbReference type="GO" id="GO:0005576">
    <property type="term" value="C:extracellular region"/>
    <property type="evidence" value="ECO:0007669"/>
    <property type="project" value="UniProtKB-SubCell"/>
</dbReference>
<dbReference type="Pfam" id="PF17210">
    <property type="entry name" value="SdrD_B"/>
    <property type="match status" value="1"/>
</dbReference>
<feature type="chain" id="PRO_5044832940" description="SD-repeat containing protein B domain-containing protein" evidence="6">
    <location>
        <begin position="21"/>
        <end position="685"/>
    </location>
</feature>
<feature type="transmembrane region" description="Helical" evidence="5">
    <location>
        <begin position="595"/>
        <end position="618"/>
    </location>
</feature>
<feature type="domain" description="SD-repeat containing protein B" evidence="7">
    <location>
        <begin position="61"/>
        <end position="158"/>
    </location>
</feature>
<accession>A0ABD3PJP0</accession>
<evidence type="ECO:0000256" key="4">
    <source>
        <dbReference type="SAM" id="MobiDB-lite"/>
    </source>
</evidence>
<feature type="compositionally biased region" description="Low complexity" evidence="4">
    <location>
        <begin position="405"/>
        <end position="423"/>
    </location>
</feature>
<reference evidence="8 9" key="1">
    <citation type="journal article" date="2020" name="G3 (Bethesda)">
        <title>Improved Reference Genome for Cyclotella cryptica CCMP332, a Model for Cell Wall Morphogenesis, Salinity Adaptation, and Lipid Production in Diatoms (Bacillariophyta).</title>
        <authorList>
            <person name="Roberts W.R."/>
            <person name="Downey K.M."/>
            <person name="Ruck E.C."/>
            <person name="Traller J.C."/>
            <person name="Alverson A.J."/>
        </authorList>
    </citation>
    <scope>NUCLEOTIDE SEQUENCE [LARGE SCALE GENOMIC DNA]</scope>
    <source>
        <strain evidence="8 9">CCMP332</strain>
    </source>
</reference>
<dbReference type="SUPFAM" id="SSF117074">
    <property type="entry name" value="Hypothetical protein PA1324"/>
    <property type="match status" value="1"/>
</dbReference>
<feature type="compositionally biased region" description="Polar residues" evidence="4">
    <location>
        <begin position="382"/>
        <end position="404"/>
    </location>
</feature>
<keyword evidence="2" id="KW-0964">Secreted</keyword>
<keyword evidence="5" id="KW-0472">Membrane</keyword>
<feature type="signal peptide" evidence="6">
    <location>
        <begin position="1"/>
        <end position="20"/>
    </location>
</feature>
<evidence type="ECO:0000259" key="7">
    <source>
        <dbReference type="Pfam" id="PF17210"/>
    </source>
</evidence>
<comment type="caution">
    <text evidence="8">The sequence shown here is derived from an EMBL/GenBank/DDBJ whole genome shotgun (WGS) entry which is preliminary data.</text>
</comment>
<evidence type="ECO:0000313" key="9">
    <source>
        <dbReference type="Proteomes" id="UP001516023"/>
    </source>
</evidence>
<feature type="region of interest" description="Disordered" evidence="4">
    <location>
        <begin position="651"/>
        <end position="685"/>
    </location>
</feature>
<name>A0ABD3PJP0_9STRA</name>
<evidence type="ECO:0000256" key="1">
    <source>
        <dbReference type="ARBA" id="ARBA00004613"/>
    </source>
</evidence>
<dbReference type="AlphaFoldDB" id="A0ABD3PJP0"/>
<dbReference type="Proteomes" id="UP001516023">
    <property type="component" value="Unassembled WGS sequence"/>
</dbReference>
<evidence type="ECO:0000256" key="6">
    <source>
        <dbReference type="SAM" id="SignalP"/>
    </source>
</evidence>
<dbReference type="InterPro" id="IPR013783">
    <property type="entry name" value="Ig-like_fold"/>
</dbReference>
<dbReference type="Gene3D" id="2.60.40.10">
    <property type="entry name" value="Immunoglobulins"/>
    <property type="match status" value="1"/>
</dbReference>
<keyword evidence="3 6" id="KW-0732">Signal</keyword>
<evidence type="ECO:0000256" key="5">
    <source>
        <dbReference type="SAM" id="Phobius"/>
    </source>
</evidence>
<dbReference type="InterPro" id="IPR033764">
    <property type="entry name" value="Sdr_B"/>
</dbReference>
<dbReference type="EMBL" id="JABMIG020000163">
    <property type="protein sequence ID" value="KAL3788036.1"/>
    <property type="molecule type" value="Genomic_DNA"/>
</dbReference>
<evidence type="ECO:0000313" key="8">
    <source>
        <dbReference type="EMBL" id="KAL3788036.1"/>
    </source>
</evidence>
<comment type="subcellular location">
    <subcellularLocation>
        <location evidence="1">Secreted</location>
    </subcellularLocation>
</comment>
<keyword evidence="5" id="KW-0812">Transmembrane</keyword>
<gene>
    <name evidence="8" type="ORF">HJC23_008380</name>
</gene>